<evidence type="ECO:0000256" key="1">
    <source>
        <dbReference type="SAM" id="MobiDB-lite"/>
    </source>
</evidence>
<evidence type="ECO:0000313" key="3">
    <source>
        <dbReference type="Proteomes" id="UP000790347"/>
    </source>
</evidence>
<comment type="caution">
    <text evidence="2">The sequence shown here is derived from an EMBL/GenBank/DDBJ whole genome shotgun (WGS) entry which is preliminary data.</text>
</comment>
<dbReference type="EMBL" id="ASGP02000008">
    <property type="protein sequence ID" value="KAH9494317.1"/>
    <property type="molecule type" value="Genomic_DNA"/>
</dbReference>
<protein>
    <submittedName>
        <fullName evidence="2">Uncharacterized protein</fullName>
    </submittedName>
</protein>
<feature type="region of interest" description="Disordered" evidence="1">
    <location>
        <begin position="42"/>
        <end position="63"/>
    </location>
</feature>
<sequence>MINSVQNLNGIIKNILDNILMHDTLMIIESIVFKPTQLQQSDPSIKLTDRPTDKPAVTSNQVD</sequence>
<keyword evidence="3" id="KW-1185">Reference proteome</keyword>
<accession>A0A922HNF8</accession>
<gene>
    <name evidence="2" type="ORF">DERF_015010</name>
</gene>
<dbReference type="Proteomes" id="UP000790347">
    <property type="component" value="Unassembled WGS sequence"/>
</dbReference>
<evidence type="ECO:0000313" key="2">
    <source>
        <dbReference type="EMBL" id="KAH9494317.1"/>
    </source>
</evidence>
<reference evidence="2" key="1">
    <citation type="submission" date="2013-05" db="EMBL/GenBank/DDBJ databases">
        <authorList>
            <person name="Yim A.K.Y."/>
            <person name="Chan T.F."/>
            <person name="Ji K.M."/>
            <person name="Liu X.Y."/>
            <person name="Zhou J.W."/>
            <person name="Li R.Q."/>
            <person name="Yang K.Y."/>
            <person name="Li J."/>
            <person name="Li M."/>
            <person name="Law P.T.W."/>
            <person name="Wu Y.L."/>
            <person name="Cai Z.L."/>
            <person name="Qin H."/>
            <person name="Bao Y."/>
            <person name="Leung R.K.K."/>
            <person name="Ng P.K.S."/>
            <person name="Zou J."/>
            <person name="Zhong X.J."/>
            <person name="Ran P.X."/>
            <person name="Zhong N.S."/>
            <person name="Liu Z.G."/>
            <person name="Tsui S.K.W."/>
        </authorList>
    </citation>
    <scope>NUCLEOTIDE SEQUENCE</scope>
    <source>
        <strain evidence="2">Derf</strain>
        <tissue evidence="2">Whole organism</tissue>
    </source>
</reference>
<proteinExistence type="predicted"/>
<organism evidence="2 3">
    <name type="scientific">Dermatophagoides farinae</name>
    <name type="common">American house dust mite</name>
    <dbReference type="NCBI Taxonomy" id="6954"/>
    <lineage>
        <taxon>Eukaryota</taxon>
        <taxon>Metazoa</taxon>
        <taxon>Ecdysozoa</taxon>
        <taxon>Arthropoda</taxon>
        <taxon>Chelicerata</taxon>
        <taxon>Arachnida</taxon>
        <taxon>Acari</taxon>
        <taxon>Acariformes</taxon>
        <taxon>Sarcoptiformes</taxon>
        <taxon>Astigmata</taxon>
        <taxon>Psoroptidia</taxon>
        <taxon>Analgoidea</taxon>
        <taxon>Pyroglyphidae</taxon>
        <taxon>Dermatophagoidinae</taxon>
        <taxon>Dermatophagoides</taxon>
    </lineage>
</organism>
<reference evidence="2" key="2">
    <citation type="journal article" date="2022" name="Res Sq">
        <title>Comparative Genomics Reveals Insights into the Divergent Evolution of Astigmatic Mites and Household Pest Adaptations.</title>
        <authorList>
            <person name="Xiong Q."/>
            <person name="Wan A.T.-Y."/>
            <person name="Liu X.-Y."/>
            <person name="Fung C.S.-H."/>
            <person name="Xiao X."/>
            <person name="Malainual N."/>
            <person name="Hou J."/>
            <person name="Wang L."/>
            <person name="Wang M."/>
            <person name="Yang K."/>
            <person name="Cui Y."/>
            <person name="Leung E."/>
            <person name="Nong W."/>
            <person name="Shin S.-K."/>
            <person name="Au S."/>
            <person name="Jeong K.Y."/>
            <person name="Chew F.T."/>
            <person name="Hui J."/>
            <person name="Leung T.F."/>
            <person name="Tungtrongchitr A."/>
            <person name="Zhong N."/>
            <person name="Liu Z."/>
            <person name="Tsui S."/>
        </authorList>
    </citation>
    <scope>NUCLEOTIDE SEQUENCE</scope>
    <source>
        <strain evidence="2">Derf</strain>
        <tissue evidence="2">Whole organism</tissue>
    </source>
</reference>
<dbReference type="AlphaFoldDB" id="A0A922HNF8"/>
<name>A0A922HNF8_DERFA</name>